<dbReference type="EMBL" id="CAMXCT030001515">
    <property type="protein sequence ID" value="CAL4778113.1"/>
    <property type="molecule type" value="Genomic_DNA"/>
</dbReference>
<evidence type="ECO:0000313" key="4">
    <source>
        <dbReference type="Proteomes" id="UP001152797"/>
    </source>
</evidence>
<gene>
    <name evidence="2" type="ORF">C1SCF055_LOCUS17756</name>
</gene>
<name>A0A9P1FWK8_9DINO</name>
<feature type="non-terminal residue" evidence="2">
    <location>
        <position position="79"/>
    </location>
</feature>
<sequence length="79" mass="8417">YRILLRNKSDLERCHKQLADQVSSPPVPTGAYADGGTASTGAVGDAQDAAQTLMPEDLWCLGCPISSKLWKSVRDDLAG</sequence>
<evidence type="ECO:0000313" key="2">
    <source>
        <dbReference type="EMBL" id="CAI3990801.1"/>
    </source>
</evidence>
<dbReference type="EMBL" id="CAMXCT010001515">
    <property type="protein sequence ID" value="CAI3990801.1"/>
    <property type="molecule type" value="Genomic_DNA"/>
</dbReference>
<dbReference type="Proteomes" id="UP001152797">
    <property type="component" value="Unassembled WGS sequence"/>
</dbReference>
<dbReference type="AlphaFoldDB" id="A0A9P1FWK8"/>
<reference evidence="3 4" key="2">
    <citation type="submission" date="2024-05" db="EMBL/GenBank/DDBJ databases">
        <authorList>
            <person name="Chen Y."/>
            <person name="Shah S."/>
            <person name="Dougan E. K."/>
            <person name="Thang M."/>
            <person name="Chan C."/>
        </authorList>
    </citation>
    <scope>NUCLEOTIDE SEQUENCE [LARGE SCALE GENOMIC DNA]</scope>
</reference>
<accession>A0A9P1FWK8</accession>
<comment type="caution">
    <text evidence="2">The sequence shown here is derived from an EMBL/GenBank/DDBJ whole genome shotgun (WGS) entry which is preliminary data.</text>
</comment>
<reference evidence="2" key="1">
    <citation type="submission" date="2022-10" db="EMBL/GenBank/DDBJ databases">
        <authorList>
            <person name="Chen Y."/>
            <person name="Dougan E. K."/>
            <person name="Chan C."/>
            <person name="Rhodes N."/>
            <person name="Thang M."/>
        </authorList>
    </citation>
    <scope>NUCLEOTIDE SEQUENCE</scope>
</reference>
<protein>
    <submittedName>
        <fullName evidence="2">Uncharacterized protein</fullName>
    </submittedName>
</protein>
<feature type="region of interest" description="Disordered" evidence="1">
    <location>
        <begin position="19"/>
        <end position="45"/>
    </location>
</feature>
<evidence type="ECO:0000256" key="1">
    <source>
        <dbReference type="SAM" id="MobiDB-lite"/>
    </source>
</evidence>
<evidence type="ECO:0000313" key="3">
    <source>
        <dbReference type="EMBL" id="CAL4778113.1"/>
    </source>
</evidence>
<organism evidence="2">
    <name type="scientific">Cladocopium goreaui</name>
    <dbReference type="NCBI Taxonomy" id="2562237"/>
    <lineage>
        <taxon>Eukaryota</taxon>
        <taxon>Sar</taxon>
        <taxon>Alveolata</taxon>
        <taxon>Dinophyceae</taxon>
        <taxon>Suessiales</taxon>
        <taxon>Symbiodiniaceae</taxon>
        <taxon>Cladocopium</taxon>
    </lineage>
</organism>
<proteinExistence type="predicted"/>
<keyword evidence="4" id="KW-1185">Reference proteome</keyword>
<dbReference type="EMBL" id="CAMXCT020001515">
    <property type="protein sequence ID" value="CAL1144176.1"/>
    <property type="molecule type" value="Genomic_DNA"/>
</dbReference>